<dbReference type="RefSeq" id="WP_114018604.1">
    <property type="nucleotide sequence ID" value="NZ_QOIM01000042.1"/>
</dbReference>
<dbReference type="InterPro" id="IPR010982">
    <property type="entry name" value="Lambda_DNA-bd_dom_sf"/>
</dbReference>
<dbReference type="SUPFAM" id="SSF48452">
    <property type="entry name" value="TPR-like"/>
    <property type="match status" value="1"/>
</dbReference>
<organism evidence="1 2">
    <name type="scientific">Streptomyces reniochalinae</name>
    <dbReference type="NCBI Taxonomy" id="2250578"/>
    <lineage>
        <taxon>Bacteria</taxon>
        <taxon>Bacillati</taxon>
        <taxon>Actinomycetota</taxon>
        <taxon>Actinomycetes</taxon>
        <taxon>Kitasatosporales</taxon>
        <taxon>Streptomycetaceae</taxon>
        <taxon>Streptomyces</taxon>
    </lineage>
</organism>
<name>A0A367ECI7_9ACTN</name>
<evidence type="ECO:0000313" key="2">
    <source>
        <dbReference type="Proteomes" id="UP000253507"/>
    </source>
</evidence>
<evidence type="ECO:0000313" key="1">
    <source>
        <dbReference type="EMBL" id="RCG15067.1"/>
    </source>
</evidence>
<dbReference type="AlphaFoldDB" id="A0A367ECI7"/>
<dbReference type="InterPro" id="IPR011990">
    <property type="entry name" value="TPR-like_helical_dom_sf"/>
</dbReference>
<dbReference type="OrthoDB" id="3213425at2"/>
<reference evidence="1 2" key="1">
    <citation type="submission" date="2018-06" db="EMBL/GenBank/DDBJ databases">
        <title>Streptomyces reniochalinae sp. nov. and Streptomyces diacarnus sp. nov. from marine sponges.</title>
        <authorList>
            <person name="Li L."/>
        </authorList>
    </citation>
    <scope>NUCLEOTIDE SEQUENCE [LARGE SCALE GENOMIC DNA]</scope>
    <source>
        <strain evidence="1 2">LHW50302</strain>
    </source>
</reference>
<proteinExistence type="predicted"/>
<dbReference type="GO" id="GO:0003677">
    <property type="term" value="F:DNA binding"/>
    <property type="evidence" value="ECO:0007669"/>
    <property type="project" value="InterPro"/>
</dbReference>
<protein>
    <submittedName>
        <fullName evidence="1">Tetratricopeptide repeat protein</fullName>
    </submittedName>
</protein>
<dbReference type="EMBL" id="QOIM01000042">
    <property type="protein sequence ID" value="RCG15067.1"/>
    <property type="molecule type" value="Genomic_DNA"/>
</dbReference>
<dbReference type="Gene3D" id="1.25.40.10">
    <property type="entry name" value="Tetratricopeptide repeat domain"/>
    <property type="match status" value="1"/>
</dbReference>
<comment type="caution">
    <text evidence="1">The sequence shown here is derived from an EMBL/GenBank/DDBJ whole genome shotgun (WGS) entry which is preliminary data.</text>
</comment>
<keyword evidence="2" id="KW-1185">Reference proteome</keyword>
<dbReference type="Gene3D" id="1.10.260.40">
    <property type="entry name" value="lambda repressor-like DNA-binding domains"/>
    <property type="match status" value="1"/>
</dbReference>
<gene>
    <name evidence="1" type="ORF">DQ392_28960</name>
</gene>
<sequence length="451" mass="48634">MTTRHEPNTRLRDAVAASGYTYEALARAVRQVAAENGEVLQTGKANISHWINGVRRPTGRIPQYLAEALSRRTGRSVTTREIGLRGDDAPLASAEDPVATAADLGRADVERSRFLAIAAFTTVGVTMPLGYDHEATSRLLRARTGQMTIGEEDVAVVRHITTAFMAADERLGGGHGLTTVTAYLADTAAPLLRGRFPGEHVRRQAFGAVAELAYLAGWKHHDLGQEGAAQRYYQVGYQLACEADPHAHAAWMMRALAHQALSLKQPHHCVDLVEGALTRGLGHVDGQTEALLHITHARAYAAVGEKPLAARALLSAEDALLRDDGPQPSYSLVSGPAAGTVASHTARTLTDLADHPGTELQHRAALTRWDSHKYKRVHALTHADLGDSLAAQARADEAIAAWTTALDLMDGMTSDRTRKAIASIRPALATYQRRKVPGAAQLHRRVREALV</sequence>
<dbReference type="Proteomes" id="UP000253507">
    <property type="component" value="Unassembled WGS sequence"/>
</dbReference>
<accession>A0A367ECI7</accession>